<dbReference type="InterPro" id="IPR013783">
    <property type="entry name" value="Ig-like_fold"/>
</dbReference>
<dbReference type="InterPro" id="IPR036116">
    <property type="entry name" value="FN3_sf"/>
</dbReference>
<dbReference type="PROSITE" id="PS50853">
    <property type="entry name" value="FN3"/>
    <property type="match status" value="2"/>
</dbReference>
<feature type="domain" description="Fibronectin type-III" evidence="3">
    <location>
        <begin position="2341"/>
        <end position="2440"/>
    </location>
</feature>
<dbReference type="SMART" id="SM00612">
    <property type="entry name" value="Kelch"/>
    <property type="match status" value="5"/>
</dbReference>
<evidence type="ECO:0000259" key="3">
    <source>
        <dbReference type="PROSITE" id="PS50853"/>
    </source>
</evidence>
<dbReference type="EMBL" id="MGBR01000001">
    <property type="protein sequence ID" value="OGK73993.1"/>
    <property type="molecule type" value="Genomic_DNA"/>
</dbReference>
<feature type="domain" description="Fibronectin type-III" evidence="3">
    <location>
        <begin position="2442"/>
        <end position="2532"/>
    </location>
</feature>
<evidence type="ECO:0000256" key="2">
    <source>
        <dbReference type="ARBA" id="ARBA00022737"/>
    </source>
</evidence>
<dbReference type="InterPro" id="IPR015915">
    <property type="entry name" value="Kelch-typ_b-propeller"/>
</dbReference>
<dbReference type="SUPFAM" id="SSF117281">
    <property type="entry name" value="Kelch motif"/>
    <property type="match status" value="2"/>
</dbReference>
<keyword evidence="2" id="KW-0677">Repeat</keyword>
<organism evidence="4 5">
    <name type="scientific">Candidatus Roizmanbacteria bacterium RIFOXYD1_FULL_38_12</name>
    <dbReference type="NCBI Taxonomy" id="1802093"/>
    <lineage>
        <taxon>Bacteria</taxon>
        <taxon>Candidatus Roizmaniibacteriota</taxon>
    </lineage>
</organism>
<dbReference type="InterPro" id="IPR006652">
    <property type="entry name" value="Kelch_1"/>
</dbReference>
<comment type="caution">
    <text evidence="4">The sequence shown here is derived from an EMBL/GenBank/DDBJ whole genome shotgun (WGS) entry which is preliminary data.</text>
</comment>
<dbReference type="Gene3D" id="2.60.40.380">
    <property type="entry name" value="Purple acid phosphatase-like, N-terminal"/>
    <property type="match status" value="1"/>
</dbReference>
<sequence>MKKIIKRFKKYGRRIIILQLVLLVLLQGILVWGPKYATPSLGAARAITSQSDWMAGKFENNEIDVATSSGNLKLSLDLGSWDATGPASLNHYVYPVNKMIKVNQFLYTFRNRAIGQFMRYDSDTKEWKELSYMPLQPYEVVDATTNGTDTIWVFATRTSTTNLSRYFLKYDIPTDTWSYLTNTPAYMGARARLEYVGNDTIYAWRGNGYYDLWRYTISTKGWDAITPASVYCQTYCDLVYDGSQYLYFLTDWGSPDRLYRLDVTTPSPSWLQRANLPLDGSLSTAVNAVMIGQDIYTMRGAGTKTLYRYNATNNQWESKADLPYSTSYGALAYDSENSRIIMQIGLSEFVYYYPSNNSYSNAVAGPPANAWATGKSIESDGEGNIYMCRGQNTQTCYKYTIATNTWTTLPAAGVTLGYYGTSLAYVNNALYLNRGSNGNAIYRYNPPAANNWTTSGLTSPTLTLGDGSNMIASSSSNTIWALRGGGGAQFYRYDAVGNTWIEKALVPEGTYRGSGMAQAGMYTYVMQGYQRGRFWRYHETTNGWEELPSLPVGSYYGGGMTYDGGDYIYAQVGGENDIWGRRFYRYSISKSIWERVADLPAMIRWGGSLTYYEGKVYAYQGYDGGFWKYTPPAGNVYQTTGAWSSPVYDLTYATAFGEFAYTETKPAGTNIVYYSRTSSNQTTWSNWEEISGGVVTSSPSRFIQIKAVLTGDGTDSPTLSDFTINYDSDTTAPDTGSLSVSGYSSNSGTSLTSGQSYNYRNPYFSWSGVTDTETGLDGYYVYFGSNAAADPETLGTYQSDAHYTVATGMTNGETYYLRIKAKDKLGNKSDAVAGFSYIYSGISPATTTTLTNQADWDDAESTRSATYTSDTSWWNMSYAYRKQLTISSFTASSAGSLVKVDIDTDALVTASKLREDRKDWRVIYLDGSSWREIDHQYIDASTTYFPLQKSIVSGVDDTNYYVYYGNPNETGSPKLDMISSNGASKWGTGLTFDGADYVRLPTMHTTLNGSSAVTIEGWFKYYNSNGYRLFYGSNSSWQTAVGVYSGQNYLAYQLRTTASSSVYSNTGTTMLESGKWYHFALTYDSATGTEQGFVNGRLDFTRTGLTGTLVTNVTQYIGYNGSGGYTGYMYGGLDEMRISNIARYTADFTPHTTPFTTDANTVGLYHFDDAVSQNVSDSSGNNINGQLGSGAGVDAADPFWTGIVTASAGSETDKPAVSPDTSITLEAMTRGSWAGYQIGTLPWGARMVYGAATYANSNIYVLRGYNTKTFYTYDPVSTSWTQLTDAPGNIYYGSSMLFDGNDSIYVSQGGGQYGFFKYTISTNTWNSSLTQPTVAWSYGASLVRVGSDTIYAFSGGSTSFLKYTISADDWGNMSAPPYAVTSGAGLYYDGSTYIWAVTGGGSGLLKYIVATDTWDNTLPLAPYTIGSASHNVVFYDNYLYVFTTYDYQANTDNKRFVWRYGMLTNKWESVPVATDVWLSSGAVAYDGSRYAYLFQGYSTSGAGTTAIYKFDFKENRFVPETPILPLDRTYQSDGETIIHQPYTGTSLAYDGSDTIYYAQGGTAYMNRYQVSTKKWSILPYLPCIYNGGLVYANNNLYAVCGGTTKTMYRYSPATSEWTKMANAPDTIGAAGNQIAAYDGSDTIYVLRGLGSRTLYKYTISTNEWTTESNPGASPPDVFGSSWGASITYDGSGNLYIVRGNNTNTFYKYTISDPPTWTTLTSVPELVSNGSGSVYDNGKIYVMSGFNNNGFHIYDVASDTWMTGTMTPSQTYAGGALVKGPSNTLYALQGNYTQTFWKYNIPTTSSSYKYQGTYTTKPLSIGNTYGFAGLSATVASPSATSIMFETRTSTDAANWSAWAQATNLKQIEGTNFTYNINSPASRYVQVKATLNSEESATTPTISDLSLTYYADETAPTNPDTLDSYTTATKSASITDNTWYNYAHPYFEWSGADDGIGSGVNGYYVYFGNDINADASVSGELITTASYSATLATDGTEDGDYYLKIKAVDNAGNINTTHWSPFHYFFDSVSPTDVASENVSVLPSGYTSTNNFAFNWIPTSDPITNSTASGLLNYYYKTGTASGSLSQYQAFTGTCTESMCTLTGITAYQEGTNTFYLKANDVAGNYTSVTSVNFNFNSVAPSPPRNLVLGSSDPAANQFDFDWDEPSVYRGTIKEYRYSVNELPNASNISTTSASMVNDIAGTHEGENTFYVVAVDEANNVAYANYASKTFSVSVEAPGIPLAPEAFDNSIRATKKYRVGLTWDPPTDLGTSFEEYRVYASTTNAECSTDMSSYEIAGSTAGNSYVVTSIGGVDLESTTYYLCIKACTTTDQCSSASTTVSLMPTGRWLEAPDLTASPSATVKTKSATIIWSTSRASNSFVKYGTKSGDYGNEVGSSDQVTNHEIKLTELAPGTAYYFQVSWADEDGNYGSSEEITLTTNPAPFVSGVKASDISIHSAYVTFTSKNGIKATLQYGKTLSYGSMSSTSVSKNETTTTLKLDSLTEGTIYHYRIVVEDDEGNTFAGDDYIFETLPVPKIVGLRIQQVSGMPTATLRLIWTSNTPISSIVTYYPSNNLEAAKDQISLILKKSHEVILKNLKDDTDYTIIVKGRDTAGNEVINPSNKVKTAVDFRPPEIQNMIVESTIVGIGDDAKAQIIVSWDTDEPSTTQVEYAQGTGVTYSQTTQEDTNLTTNHVITIPGLSPSKIYHLRAVSKDKAANIAQSDDTVTITPKSTKDALNLVIENLSKTFGFLKNIR</sequence>
<evidence type="ECO:0000313" key="5">
    <source>
        <dbReference type="Proteomes" id="UP000177050"/>
    </source>
</evidence>
<gene>
    <name evidence="4" type="ORF">A3K52_04435</name>
</gene>
<dbReference type="SUPFAM" id="SSF49265">
    <property type="entry name" value="Fibronectin type III"/>
    <property type="match status" value="2"/>
</dbReference>
<dbReference type="SUPFAM" id="SSF49899">
    <property type="entry name" value="Concanavalin A-like lectins/glucanases"/>
    <property type="match status" value="1"/>
</dbReference>
<dbReference type="SMART" id="SM00060">
    <property type="entry name" value="FN3"/>
    <property type="match status" value="6"/>
</dbReference>
<dbReference type="PANTHER" id="PTHR24412:SF489">
    <property type="entry name" value="RING FINGER DOMAIN AND KELCH REPEAT-CONTAINING PROTEIN DDB_G0271372"/>
    <property type="match status" value="1"/>
</dbReference>
<dbReference type="Gene3D" id="2.60.40.10">
    <property type="entry name" value="Immunoglobulins"/>
    <property type="match status" value="3"/>
</dbReference>
<dbReference type="GO" id="GO:0046872">
    <property type="term" value="F:metal ion binding"/>
    <property type="evidence" value="ECO:0007669"/>
    <property type="project" value="InterPro"/>
</dbReference>
<proteinExistence type="predicted"/>
<dbReference type="SUPFAM" id="SSF50965">
    <property type="entry name" value="Galactose oxidase, central domain"/>
    <property type="match status" value="3"/>
</dbReference>
<dbReference type="InterPro" id="IPR011043">
    <property type="entry name" value="Gal_Oxase/kelch_b-propeller"/>
</dbReference>
<evidence type="ECO:0000313" key="4">
    <source>
        <dbReference type="EMBL" id="OGK73993.1"/>
    </source>
</evidence>
<dbReference type="Gene3D" id="2.60.120.200">
    <property type="match status" value="1"/>
</dbReference>
<name>A0A1F7L1J5_9BACT</name>
<evidence type="ECO:0000256" key="1">
    <source>
        <dbReference type="ARBA" id="ARBA00022441"/>
    </source>
</evidence>
<dbReference type="Pfam" id="PF16656">
    <property type="entry name" value="Pur_ac_phosph_N"/>
    <property type="match status" value="1"/>
</dbReference>
<reference evidence="4 5" key="1">
    <citation type="journal article" date="2016" name="Nat. Commun.">
        <title>Thousands of microbial genomes shed light on interconnected biogeochemical processes in an aquifer system.</title>
        <authorList>
            <person name="Anantharaman K."/>
            <person name="Brown C.T."/>
            <person name="Hug L.A."/>
            <person name="Sharon I."/>
            <person name="Castelle C.J."/>
            <person name="Probst A.J."/>
            <person name="Thomas B.C."/>
            <person name="Singh A."/>
            <person name="Wilkins M.J."/>
            <person name="Karaoz U."/>
            <person name="Brodie E.L."/>
            <person name="Williams K.H."/>
            <person name="Hubbard S.S."/>
            <person name="Banfield J.F."/>
        </authorList>
    </citation>
    <scope>NUCLEOTIDE SEQUENCE [LARGE SCALE GENOMIC DNA]</scope>
</reference>
<dbReference type="InterPro" id="IPR015914">
    <property type="entry name" value="PAPs_N"/>
</dbReference>
<dbReference type="Proteomes" id="UP000177050">
    <property type="component" value="Unassembled WGS sequence"/>
</dbReference>
<dbReference type="Gene3D" id="2.120.10.80">
    <property type="entry name" value="Kelch-type beta propeller"/>
    <property type="match status" value="5"/>
</dbReference>
<dbReference type="InterPro" id="IPR003961">
    <property type="entry name" value="FN3_dom"/>
</dbReference>
<dbReference type="InterPro" id="IPR013320">
    <property type="entry name" value="ConA-like_dom_sf"/>
</dbReference>
<protein>
    <recommendedName>
        <fullName evidence="3">Fibronectin type-III domain-containing protein</fullName>
    </recommendedName>
</protein>
<accession>A0A1F7L1J5</accession>
<dbReference type="GO" id="GO:0003993">
    <property type="term" value="F:acid phosphatase activity"/>
    <property type="evidence" value="ECO:0007669"/>
    <property type="project" value="InterPro"/>
</dbReference>
<dbReference type="PANTHER" id="PTHR24412">
    <property type="entry name" value="KELCH PROTEIN"/>
    <property type="match status" value="1"/>
</dbReference>
<keyword evidence="1" id="KW-0880">Kelch repeat</keyword>